<proteinExistence type="predicted"/>
<dbReference type="STRING" id="1297569.MESS2_1640042"/>
<dbReference type="Proteomes" id="UP000012062">
    <property type="component" value="Unassembled WGS sequence"/>
</dbReference>
<evidence type="ECO:0000313" key="1">
    <source>
        <dbReference type="EMBL" id="CCV05714.1"/>
    </source>
</evidence>
<organism evidence="1 2">
    <name type="scientific">Mesorhizobium metallidurans STM 2683</name>
    <dbReference type="NCBI Taxonomy" id="1297569"/>
    <lineage>
        <taxon>Bacteria</taxon>
        <taxon>Pseudomonadati</taxon>
        <taxon>Pseudomonadota</taxon>
        <taxon>Alphaproteobacteria</taxon>
        <taxon>Hyphomicrobiales</taxon>
        <taxon>Phyllobacteriaceae</taxon>
        <taxon>Mesorhizobium</taxon>
    </lineage>
</organism>
<comment type="caution">
    <text evidence="1">The sequence shown here is derived from an EMBL/GenBank/DDBJ whole genome shotgun (WGS) entry which is preliminary data.</text>
</comment>
<evidence type="ECO:0000313" key="2">
    <source>
        <dbReference type="Proteomes" id="UP000012062"/>
    </source>
</evidence>
<name>M5ELU4_9HYPH</name>
<dbReference type="AlphaFoldDB" id="M5ELU4"/>
<keyword evidence="2" id="KW-1185">Reference proteome</keyword>
<dbReference type="EMBL" id="CAUM01000073">
    <property type="protein sequence ID" value="CCV05714.1"/>
    <property type="molecule type" value="Genomic_DNA"/>
</dbReference>
<protein>
    <submittedName>
        <fullName evidence="1">Uncharacterized protein</fullName>
    </submittedName>
</protein>
<sequence>MRCIVPVNSEEARYCWDSTPGRISEELGPARGTNPFSMHLAVAALTHSFFWELDHCHPEATIWPTRKPMKFPSLT</sequence>
<gene>
    <name evidence="1" type="ORF">MESS2_1640042</name>
</gene>
<accession>M5ELU4</accession>
<reference evidence="1 2" key="1">
    <citation type="submission" date="2013-02" db="EMBL/GenBank/DDBJ databases">
        <authorList>
            <person name="Genoscope - CEA"/>
        </authorList>
    </citation>
    <scope>NUCLEOTIDE SEQUENCE [LARGE SCALE GENOMIC DNA]</scope>
    <source>
        <strain evidence="1 2">STM 2683</strain>
    </source>
</reference>